<protein>
    <submittedName>
        <fullName evidence="3">Uncharacterized protein</fullName>
    </submittedName>
</protein>
<evidence type="ECO:0000256" key="1">
    <source>
        <dbReference type="SAM" id="MobiDB-lite"/>
    </source>
</evidence>
<sequence length="410" mass="47006">MYKYFTHANTFRYLNVLQQIVYNYNRTTHTTTKHKPVDINYSNEEDIYNHAFKEGRIVHKRKENIEKGDYVRLAILKGVYRKGYEMSYTPEVYIVDDIINKPKNVKMYRLRDFDGEVIKGAFLNEEIQKVVFDPQATYPIEKVLSAQGKGRNKVYKVKWQFWPSHFNSYVNAAYITSLSLYPNNTLSSFNNELHSPIDFSNEEWVVGLAEVLVNAGVMNIGRDDAKFSVQRVIIPTNEYDGEPIIRNMTYHLEIPAKHYITIMELLAAINKQLKSCPETEDIHFKTSIPKEGKQLVKIKINLTEKPTPSLANRMKVGGYLGSKLLNTGGNIISDVQSGVQPIDSLKSRVKETGNEIMHAAKNKAKKVRKALTGKGKKKKKPKRASTKKKGKRAPTKRSRKIARIANTDLF</sequence>
<gene>
    <name evidence="2" type="ORF">KIK155_LOCUS17730</name>
    <name evidence="3" type="ORF">TOA249_LOCUS32237</name>
</gene>
<dbReference type="EMBL" id="CAJNYV010003132">
    <property type="protein sequence ID" value="CAF3536593.1"/>
    <property type="molecule type" value="Genomic_DNA"/>
</dbReference>
<evidence type="ECO:0000313" key="3">
    <source>
        <dbReference type="EMBL" id="CAF4922978.1"/>
    </source>
</evidence>
<dbReference type="Proteomes" id="UP000663838">
    <property type="component" value="Unassembled WGS sequence"/>
</dbReference>
<reference evidence="3" key="1">
    <citation type="submission" date="2021-02" db="EMBL/GenBank/DDBJ databases">
        <authorList>
            <person name="Nowell W R."/>
        </authorList>
    </citation>
    <scope>NUCLEOTIDE SEQUENCE</scope>
</reference>
<accession>A0A821WD66</accession>
<dbReference type="AlphaFoldDB" id="A0A821WD66"/>
<dbReference type="EMBL" id="CAJOBS010007576">
    <property type="protein sequence ID" value="CAF4922978.1"/>
    <property type="molecule type" value="Genomic_DNA"/>
</dbReference>
<evidence type="ECO:0000313" key="2">
    <source>
        <dbReference type="EMBL" id="CAF3536593.1"/>
    </source>
</evidence>
<dbReference type="PANTHER" id="PTHR46585:SF1">
    <property type="entry name" value="CHROMO DOMAIN-CONTAINING PROTEIN"/>
    <property type="match status" value="1"/>
</dbReference>
<feature type="region of interest" description="Disordered" evidence="1">
    <location>
        <begin position="362"/>
        <end position="410"/>
    </location>
</feature>
<dbReference type="SUPFAM" id="SSF54160">
    <property type="entry name" value="Chromo domain-like"/>
    <property type="match status" value="1"/>
</dbReference>
<dbReference type="PANTHER" id="PTHR46585">
    <property type="entry name" value="INTEGRASE CORE DOMAIN CONTAINING PROTEIN"/>
    <property type="match status" value="1"/>
</dbReference>
<name>A0A821WD66_9BILA</name>
<comment type="caution">
    <text evidence="3">The sequence shown here is derived from an EMBL/GenBank/DDBJ whole genome shotgun (WGS) entry which is preliminary data.</text>
</comment>
<dbReference type="Proteomes" id="UP000663865">
    <property type="component" value="Unassembled WGS sequence"/>
</dbReference>
<dbReference type="InterPro" id="IPR016197">
    <property type="entry name" value="Chromo-like_dom_sf"/>
</dbReference>
<feature type="compositionally biased region" description="Basic residues" evidence="1">
    <location>
        <begin position="362"/>
        <end position="402"/>
    </location>
</feature>
<evidence type="ECO:0000313" key="4">
    <source>
        <dbReference type="Proteomes" id="UP000663838"/>
    </source>
</evidence>
<proteinExistence type="predicted"/>
<organism evidence="3 4">
    <name type="scientific">Rotaria socialis</name>
    <dbReference type="NCBI Taxonomy" id="392032"/>
    <lineage>
        <taxon>Eukaryota</taxon>
        <taxon>Metazoa</taxon>
        <taxon>Spiralia</taxon>
        <taxon>Gnathifera</taxon>
        <taxon>Rotifera</taxon>
        <taxon>Eurotatoria</taxon>
        <taxon>Bdelloidea</taxon>
        <taxon>Philodinida</taxon>
        <taxon>Philodinidae</taxon>
        <taxon>Rotaria</taxon>
    </lineage>
</organism>